<dbReference type="Pfam" id="PF12137">
    <property type="entry name" value="RapA_C"/>
    <property type="match status" value="1"/>
</dbReference>
<dbReference type="GO" id="GO:0016817">
    <property type="term" value="F:hydrolase activity, acting on acid anhydrides"/>
    <property type="evidence" value="ECO:0007669"/>
    <property type="project" value="InterPro"/>
</dbReference>
<evidence type="ECO:0000313" key="2">
    <source>
        <dbReference type="EMBL" id="EGY29461.1"/>
    </source>
</evidence>
<dbReference type="EMBL" id="AGCA01000122">
    <property type="protein sequence ID" value="EGY29461.1"/>
    <property type="molecule type" value="Genomic_DNA"/>
</dbReference>
<protein>
    <submittedName>
        <fullName evidence="2">RNA polymerase</fullName>
    </submittedName>
</protein>
<comment type="caution">
    <text evidence="2">The sequence shown here is derived from an EMBL/GenBank/DDBJ whole genome shotgun (WGS) entry which is preliminary data.</text>
</comment>
<proteinExistence type="predicted"/>
<keyword evidence="3" id="KW-1185">Reference proteome</keyword>
<evidence type="ECO:0000259" key="1">
    <source>
        <dbReference type="Pfam" id="PF12137"/>
    </source>
</evidence>
<name>G2GXS0_9ENTR</name>
<feature type="domain" description="RNA polymerase recycling bacterial C-terminal" evidence="1">
    <location>
        <begin position="1"/>
        <end position="79"/>
    </location>
</feature>
<dbReference type="Proteomes" id="UP000004116">
    <property type="component" value="Unassembled WGS sequence"/>
</dbReference>
<dbReference type="InterPro" id="IPR022737">
    <property type="entry name" value="RapA_C"/>
</dbReference>
<evidence type="ECO:0000313" key="3">
    <source>
        <dbReference type="Proteomes" id="UP000004116"/>
    </source>
</evidence>
<sequence length="81" mass="9169">MLQQAETWAAQYAQGVITTAKEEADDKLSNELARLVALKKVNPSIRDEEIITLQNNREQVLAHLNQASYRLDAIRLIVVTH</sequence>
<gene>
    <name evidence="2" type="ORF">Rin_00005630</name>
</gene>
<accession>G2GXS0</accession>
<dbReference type="AlphaFoldDB" id="G2GXS0"/>
<dbReference type="Gene3D" id="6.10.140.1500">
    <property type="match status" value="1"/>
</dbReference>
<organism evidence="2 3">
    <name type="scientific">Candidatus Regiella insecticola 5.15</name>
    <dbReference type="NCBI Taxonomy" id="1005043"/>
    <lineage>
        <taxon>Bacteria</taxon>
        <taxon>Pseudomonadati</taxon>
        <taxon>Pseudomonadota</taxon>
        <taxon>Gammaproteobacteria</taxon>
        <taxon>Enterobacterales</taxon>
        <taxon>Enterobacteriaceae</taxon>
        <taxon>aphid secondary symbionts</taxon>
        <taxon>Candidatus Regiella</taxon>
    </lineage>
</organism>
<reference evidence="2 3" key="1">
    <citation type="journal article" date="2012" name="Genome Res.">
        <title>Genomic basis of endosymbiont-conferred protection against an insect parasitoid.</title>
        <authorList>
            <person name="Hansen A.K."/>
            <person name="Vorburger C."/>
            <person name="Moran N.A."/>
        </authorList>
    </citation>
    <scope>NUCLEOTIDE SEQUENCE [LARGE SCALE GENOMIC DNA]</scope>
    <source>
        <strain evidence="3">R5.15</strain>
    </source>
</reference>